<proteinExistence type="predicted"/>
<dbReference type="Pfam" id="PF00293">
    <property type="entry name" value="NUDIX"/>
    <property type="match status" value="1"/>
</dbReference>
<dbReference type="CDD" id="cd04692">
    <property type="entry name" value="NUDIX_Hydrolase"/>
    <property type="match status" value="1"/>
</dbReference>
<dbReference type="Proteomes" id="UP000176786">
    <property type="component" value="Unassembled WGS sequence"/>
</dbReference>
<dbReference type="AlphaFoldDB" id="A0A1F5P552"/>
<comment type="caution">
    <text evidence="2">The sequence shown here is derived from an EMBL/GenBank/DDBJ whole genome shotgun (WGS) entry which is preliminary data.</text>
</comment>
<name>A0A1F5P552_9BACT</name>
<feature type="domain" description="Nudix hydrolase" evidence="1">
    <location>
        <begin position="31"/>
        <end position="168"/>
    </location>
</feature>
<sequence length="186" mass="21267">MDTSKEIIDIVDENDKVIGQVDRDIAHRDGLKHRHTHVWLFNRQGQIIFQRRSKTTHSNPGYLDASAGGHLPSGMSYIDAALMELEEEAGIKAKPEDLIFLGKVKYEATEPSRNVINDTFCEEYAYGYEGKLEDLKPEEGFKFEAWSVDEVFNGNKSIQEQFIPVFFQEPWSSILRTVQKLAKENG</sequence>
<dbReference type="GO" id="GO:0003824">
    <property type="term" value="F:catalytic activity"/>
    <property type="evidence" value="ECO:0007669"/>
    <property type="project" value="UniProtKB-ARBA"/>
</dbReference>
<dbReference type="Gene3D" id="3.90.79.10">
    <property type="entry name" value="Nucleoside Triphosphate Pyrophosphohydrolase"/>
    <property type="match status" value="1"/>
</dbReference>
<evidence type="ECO:0000313" key="2">
    <source>
        <dbReference type="EMBL" id="OGE84996.1"/>
    </source>
</evidence>
<evidence type="ECO:0000259" key="1">
    <source>
        <dbReference type="PROSITE" id="PS51462"/>
    </source>
</evidence>
<reference evidence="2 3" key="1">
    <citation type="journal article" date="2016" name="Nat. Commun.">
        <title>Thousands of microbial genomes shed light on interconnected biogeochemical processes in an aquifer system.</title>
        <authorList>
            <person name="Anantharaman K."/>
            <person name="Brown C.T."/>
            <person name="Hug L.A."/>
            <person name="Sharon I."/>
            <person name="Castelle C.J."/>
            <person name="Probst A.J."/>
            <person name="Thomas B.C."/>
            <person name="Singh A."/>
            <person name="Wilkins M.J."/>
            <person name="Karaoz U."/>
            <person name="Brodie E.L."/>
            <person name="Williams K.H."/>
            <person name="Hubbard S.S."/>
            <person name="Banfield J.F."/>
        </authorList>
    </citation>
    <scope>NUCLEOTIDE SEQUENCE [LARGE SCALE GENOMIC DNA]</scope>
</reference>
<organism evidence="2 3">
    <name type="scientific">Candidatus Doudnabacteria bacterium RIFCSPHIGHO2_02_FULL_46_11</name>
    <dbReference type="NCBI Taxonomy" id="1817832"/>
    <lineage>
        <taxon>Bacteria</taxon>
        <taxon>Candidatus Doudnaibacteriota</taxon>
    </lineage>
</organism>
<dbReference type="EMBL" id="MFES01000029">
    <property type="protein sequence ID" value="OGE84996.1"/>
    <property type="molecule type" value="Genomic_DNA"/>
</dbReference>
<dbReference type="InterPro" id="IPR000086">
    <property type="entry name" value="NUDIX_hydrolase_dom"/>
</dbReference>
<accession>A0A1F5P552</accession>
<protein>
    <recommendedName>
        <fullName evidence="1">Nudix hydrolase domain-containing protein</fullName>
    </recommendedName>
</protein>
<dbReference type="PANTHER" id="PTHR10885">
    <property type="entry name" value="ISOPENTENYL-DIPHOSPHATE DELTA-ISOMERASE"/>
    <property type="match status" value="1"/>
</dbReference>
<dbReference type="InterPro" id="IPR015797">
    <property type="entry name" value="NUDIX_hydrolase-like_dom_sf"/>
</dbReference>
<dbReference type="STRING" id="1817832.A3J48_00690"/>
<dbReference type="PROSITE" id="PS51462">
    <property type="entry name" value="NUDIX"/>
    <property type="match status" value="1"/>
</dbReference>
<gene>
    <name evidence="2" type="ORF">A3J48_00690</name>
</gene>
<dbReference type="PANTHER" id="PTHR10885:SF0">
    <property type="entry name" value="ISOPENTENYL-DIPHOSPHATE DELTA-ISOMERASE"/>
    <property type="match status" value="1"/>
</dbReference>
<dbReference type="SUPFAM" id="SSF55811">
    <property type="entry name" value="Nudix"/>
    <property type="match status" value="1"/>
</dbReference>
<evidence type="ECO:0000313" key="3">
    <source>
        <dbReference type="Proteomes" id="UP000176786"/>
    </source>
</evidence>